<name>A0A086ADZ1_FLAHY</name>
<evidence type="ECO:0000313" key="3">
    <source>
        <dbReference type="Proteomes" id="UP000028712"/>
    </source>
</evidence>
<evidence type="ECO:0000313" key="4">
    <source>
        <dbReference type="Proteomes" id="UP000198424"/>
    </source>
</evidence>
<dbReference type="STRING" id="991.IW20_16540"/>
<accession>A0A086ADZ1</accession>
<dbReference type="AlphaFoldDB" id="A0A086ADZ1"/>
<comment type="caution">
    <text evidence="1">The sequence shown here is derived from an EMBL/GenBank/DDBJ whole genome shotgun (WGS) entry which is preliminary data.</text>
</comment>
<evidence type="ECO:0000313" key="2">
    <source>
        <dbReference type="EMBL" id="OXA87761.1"/>
    </source>
</evidence>
<sequence length="78" mass="9161">MGVSLRVGLFVSIFCFLKEKTKGFSLQSLTQNNFCDKNKSNDLCTQEVCVQKIDFYNKMKLYFKNRKVIDVQIHKKKC</sequence>
<dbReference type="EMBL" id="JPRM01000026">
    <property type="protein sequence ID" value="KFF14905.1"/>
    <property type="molecule type" value="Genomic_DNA"/>
</dbReference>
<dbReference type="EMBL" id="MUGY01000035">
    <property type="protein sequence ID" value="OXA87761.1"/>
    <property type="molecule type" value="Genomic_DNA"/>
</dbReference>
<protein>
    <submittedName>
        <fullName evidence="1">Uncharacterized protein</fullName>
    </submittedName>
</protein>
<reference evidence="2 4" key="2">
    <citation type="submission" date="2016-11" db="EMBL/GenBank/DDBJ databases">
        <title>Whole genomes of Flavobacteriaceae.</title>
        <authorList>
            <person name="Stine C."/>
            <person name="Li C."/>
            <person name="Tadesse D."/>
        </authorList>
    </citation>
    <scope>NUCLEOTIDE SEQUENCE [LARGE SCALE GENOMIC DNA]</scope>
    <source>
        <strain evidence="2 4">ATCC 29551</strain>
    </source>
</reference>
<keyword evidence="4" id="KW-1185">Reference proteome</keyword>
<organism evidence="1 3">
    <name type="scientific">Flavobacterium hydatis</name>
    <name type="common">Cytophaga aquatilis</name>
    <dbReference type="NCBI Taxonomy" id="991"/>
    <lineage>
        <taxon>Bacteria</taxon>
        <taxon>Pseudomonadati</taxon>
        <taxon>Bacteroidota</taxon>
        <taxon>Flavobacteriia</taxon>
        <taxon>Flavobacteriales</taxon>
        <taxon>Flavobacteriaceae</taxon>
        <taxon>Flavobacterium</taxon>
    </lineage>
</organism>
<gene>
    <name evidence="2" type="ORF">B0A62_22415</name>
    <name evidence="1" type="ORF">IW20_16540</name>
</gene>
<reference evidence="1 3" key="1">
    <citation type="submission" date="2014-07" db="EMBL/GenBank/DDBJ databases">
        <title>Genome of Flavobacterium hydatis DSM 2063.</title>
        <authorList>
            <person name="Pipes S.E."/>
            <person name="Stropko S.J."/>
            <person name="Newman J.D."/>
        </authorList>
    </citation>
    <scope>NUCLEOTIDE SEQUENCE [LARGE SCALE GENOMIC DNA]</scope>
    <source>
        <strain evidence="1 3">DSM 2063</strain>
    </source>
</reference>
<dbReference type="Proteomes" id="UP000198424">
    <property type="component" value="Unassembled WGS sequence"/>
</dbReference>
<dbReference type="Proteomes" id="UP000028712">
    <property type="component" value="Unassembled WGS sequence"/>
</dbReference>
<proteinExistence type="predicted"/>
<evidence type="ECO:0000313" key="1">
    <source>
        <dbReference type="EMBL" id="KFF14905.1"/>
    </source>
</evidence>